<dbReference type="Proteomes" id="UP000053259">
    <property type="component" value="Unassembled WGS sequence"/>
</dbReference>
<feature type="region of interest" description="Disordered" evidence="1">
    <location>
        <begin position="299"/>
        <end position="339"/>
    </location>
</feature>
<evidence type="ECO:0000313" key="2">
    <source>
        <dbReference type="EMBL" id="KIW01117.1"/>
    </source>
</evidence>
<dbReference type="GeneID" id="27315378"/>
<dbReference type="RefSeq" id="XP_016210986.1">
    <property type="nucleotide sequence ID" value="XM_016361166.1"/>
</dbReference>
<dbReference type="STRING" id="253628.A0A0D1YJT0"/>
<accession>A0A0D1YJT0</accession>
<evidence type="ECO:0000313" key="3">
    <source>
        <dbReference type="Proteomes" id="UP000053259"/>
    </source>
</evidence>
<dbReference type="InParanoid" id="A0A0D1YJT0"/>
<gene>
    <name evidence="2" type="ORF">PV09_07405</name>
</gene>
<reference evidence="2 3" key="1">
    <citation type="submission" date="2015-01" db="EMBL/GenBank/DDBJ databases">
        <title>The Genome Sequence of Ochroconis gallopava CBS43764.</title>
        <authorList>
            <consortium name="The Broad Institute Genomics Platform"/>
            <person name="Cuomo C."/>
            <person name="de Hoog S."/>
            <person name="Gorbushina A."/>
            <person name="Stielow B."/>
            <person name="Teixiera M."/>
            <person name="Abouelleil A."/>
            <person name="Chapman S.B."/>
            <person name="Priest M."/>
            <person name="Young S.K."/>
            <person name="Wortman J."/>
            <person name="Nusbaum C."/>
            <person name="Birren B."/>
        </authorList>
    </citation>
    <scope>NUCLEOTIDE SEQUENCE [LARGE SCALE GENOMIC DNA]</scope>
    <source>
        <strain evidence="2 3">CBS 43764</strain>
    </source>
</reference>
<protein>
    <submittedName>
        <fullName evidence="2">Uncharacterized protein</fullName>
    </submittedName>
</protein>
<dbReference type="EMBL" id="KN847557">
    <property type="protein sequence ID" value="KIW01117.1"/>
    <property type="molecule type" value="Genomic_DNA"/>
</dbReference>
<name>A0A0D1YJT0_9PEZI</name>
<keyword evidence="3" id="KW-1185">Reference proteome</keyword>
<dbReference type="VEuPathDB" id="FungiDB:PV09_07405"/>
<dbReference type="HOGENOM" id="CLU_759110_0_0_1"/>
<sequence length="365" mass="40683">MPICRGISVTILTPFALDGLPETVVHTRTLSKSAEDDGKFASVFIPAHAQSLFWLSYSVEAPSHDAFLVFSLFIQSHHIVTWSCDADEDWRGKVQFTLFKKDVNDVVGGAGMEKRVFQFGDVLPAHDEERCIEVRVCRANKKLRIPRQLGDNTSICVGSSFQLSEAGKTKRAHPRKFYAFGLLDPKDDPYATFRFYCRTDKEIATLNSCVSQMEDRKVLTAPSAKSLVKNSPSGQLIMSEGNESIHIPRKVHQRVGYEGASSQLLHAPCMPTLPNTTLPATTRRTDIKTRLSIPPSTILRPLFEHGPLPASPRKSRCQGTDPKFDQKSGQASKENMGGKVRWFLQGTKMRKGYSDTAATAYQFRS</sequence>
<proteinExistence type="predicted"/>
<dbReference type="AlphaFoldDB" id="A0A0D1YJT0"/>
<dbReference type="OrthoDB" id="436496at2759"/>
<evidence type="ECO:0000256" key="1">
    <source>
        <dbReference type="SAM" id="MobiDB-lite"/>
    </source>
</evidence>
<organism evidence="2 3">
    <name type="scientific">Verruconis gallopava</name>
    <dbReference type="NCBI Taxonomy" id="253628"/>
    <lineage>
        <taxon>Eukaryota</taxon>
        <taxon>Fungi</taxon>
        <taxon>Dikarya</taxon>
        <taxon>Ascomycota</taxon>
        <taxon>Pezizomycotina</taxon>
        <taxon>Dothideomycetes</taxon>
        <taxon>Pleosporomycetidae</taxon>
        <taxon>Venturiales</taxon>
        <taxon>Sympoventuriaceae</taxon>
        <taxon>Verruconis</taxon>
    </lineage>
</organism>